<dbReference type="PROSITE" id="PS50076">
    <property type="entry name" value="DNAJ_2"/>
    <property type="match status" value="1"/>
</dbReference>
<keyword evidence="1" id="KW-0143">Chaperone</keyword>
<feature type="chain" id="PRO_5005537117" evidence="3">
    <location>
        <begin position="24"/>
        <end position="318"/>
    </location>
</feature>
<sequence>MRLGLAFAVVVLLAVVAVEVAEAGKDYYKILGIPRDSPERVIKKAFRAAARKHHPDRSKLPKENAEEKFREISKAYEVLSDPELREVYDRHGEEGIDRMNNGGSPGGGGGGGGGGFNFEFGGGGFNFGDMFGGGFGGGGGGGGMRKQEATVELSLREIYKGGDKKVYVNTGSGQKVVILDVPAGIREGESIESPDGRIVFNVKEKKHPRFERAGAHLHTSVPITLHDALLGTTVTLRHIDGSDLEFTIPPGKVVSPKSKKTFKKKGFPIVGSRSGRRGNLIVTFDIEFPAADSMTDADRALFASSFGDWVYGSKGKGK</sequence>
<dbReference type="RefSeq" id="XP_013756711.1">
    <property type="nucleotide sequence ID" value="XM_013901257.1"/>
</dbReference>
<dbReference type="PROSITE" id="PS00636">
    <property type="entry name" value="DNAJ_1"/>
    <property type="match status" value="1"/>
</dbReference>
<feature type="domain" description="J" evidence="4">
    <location>
        <begin position="26"/>
        <end position="92"/>
    </location>
</feature>
<dbReference type="Proteomes" id="UP000054408">
    <property type="component" value="Unassembled WGS sequence"/>
</dbReference>
<dbReference type="SMART" id="SM00271">
    <property type="entry name" value="DnaJ"/>
    <property type="match status" value="1"/>
</dbReference>
<dbReference type="SUPFAM" id="SSF49493">
    <property type="entry name" value="HSP40/DnaJ peptide-binding domain"/>
    <property type="match status" value="2"/>
</dbReference>
<name>A0A0L0DF27_THETB</name>
<feature type="region of interest" description="Disordered" evidence="2">
    <location>
        <begin position="94"/>
        <end position="115"/>
    </location>
</feature>
<dbReference type="OMA" id="FYEEWEN"/>
<feature type="signal peptide" evidence="3">
    <location>
        <begin position="1"/>
        <end position="23"/>
    </location>
</feature>
<reference evidence="5 6" key="1">
    <citation type="submission" date="2010-05" db="EMBL/GenBank/DDBJ databases">
        <title>The Genome Sequence of Thecamonas trahens ATCC 50062.</title>
        <authorList>
            <consortium name="The Broad Institute Genome Sequencing Platform"/>
            <person name="Russ C."/>
            <person name="Cuomo C."/>
            <person name="Shea T."/>
            <person name="Young S.K."/>
            <person name="Zeng Q."/>
            <person name="Koehrsen M."/>
            <person name="Haas B."/>
            <person name="Borodovsky M."/>
            <person name="Guigo R."/>
            <person name="Alvarado L."/>
            <person name="Berlin A."/>
            <person name="Bochicchio J."/>
            <person name="Borenstein D."/>
            <person name="Chapman S."/>
            <person name="Chen Z."/>
            <person name="Freedman E."/>
            <person name="Gellesch M."/>
            <person name="Goldberg J."/>
            <person name="Griggs A."/>
            <person name="Gujja S."/>
            <person name="Heilman E."/>
            <person name="Heiman D."/>
            <person name="Hepburn T."/>
            <person name="Howarth C."/>
            <person name="Jen D."/>
            <person name="Larson L."/>
            <person name="Mehta T."/>
            <person name="Park D."/>
            <person name="Pearson M."/>
            <person name="Roberts A."/>
            <person name="Saif S."/>
            <person name="Shenoy N."/>
            <person name="Sisk P."/>
            <person name="Stolte C."/>
            <person name="Sykes S."/>
            <person name="Thomson T."/>
            <person name="Walk T."/>
            <person name="White J."/>
            <person name="Yandava C."/>
            <person name="Burger G."/>
            <person name="Gray M.W."/>
            <person name="Holland P.W.H."/>
            <person name="King N."/>
            <person name="Lang F.B.F."/>
            <person name="Roger A.J."/>
            <person name="Ruiz-Trillo I."/>
            <person name="Lander E."/>
            <person name="Nusbaum C."/>
        </authorList>
    </citation>
    <scope>NUCLEOTIDE SEQUENCE [LARGE SCALE GENOMIC DNA]</scope>
    <source>
        <strain evidence="5 6">ATCC 50062</strain>
    </source>
</reference>
<organism evidence="5 6">
    <name type="scientific">Thecamonas trahens ATCC 50062</name>
    <dbReference type="NCBI Taxonomy" id="461836"/>
    <lineage>
        <taxon>Eukaryota</taxon>
        <taxon>Apusozoa</taxon>
        <taxon>Apusomonadida</taxon>
        <taxon>Apusomonadidae</taxon>
        <taxon>Thecamonas</taxon>
    </lineage>
</organism>
<proteinExistence type="predicted"/>
<accession>A0A0L0DF27</accession>
<dbReference type="GO" id="GO:0051082">
    <property type="term" value="F:unfolded protein binding"/>
    <property type="evidence" value="ECO:0007669"/>
    <property type="project" value="InterPro"/>
</dbReference>
<evidence type="ECO:0000313" key="5">
    <source>
        <dbReference type="EMBL" id="KNC50746.1"/>
    </source>
</evidence>
<dbReference type="CDD" id="cd06257">
    <property type="entry name" value="DnaJ"/>
    <property type="match status" value="1"/>
</dbReference>
<dbReference type="Pfam" id="PF01556">
    <property type="entry name" value="DnaJ_C"/>
    <property type="match status" value="1"/>
</dbReference>
<dbReference type="PANTHER" id="PTHR24078">
    <property type="entry name" value="DNAJ HOMOLOG SUBFAMILY C MEMBER"/>
    <property type="match status" value="1"/>
</dbReference>
<dbReference type="InterPro" id="IPR001623">
    <property type="entry name" value="DnaJ_domain"/>
</dbReference>
<dbReference type="GO" id="GO:0051087">
    <property type="term" value="F:protein-folding chaperone binding"/>
    <property type="evidence" value="ECO:0007669"/>
    <property type="project" value="TreeGrafter"/>
</dbReference>
<evidence type="ECO:0000313" key="6">
    <source>
        <dbReference type="Proteomes" id="UP000054408"/>
    </source>
</evidence>
<dbReference type="AlphaFoldDB" id="A0A0L0DF27"/>
<dbReference type="OrthoDB" id="552049at2759"/>
<protein>
    <submittedName>
        <fullName evidence="5">DnaJ domain-containing protein</fullName>
    </submittedName>
</protein>
<dbReference type="PRINTS" id="PR00625">
    <property type="entry name" value="JDOMAIN"/>
</dbReference>
<dbReference type="InterPro" id="IPR018253">
    <property type="entry name" value="DnaJ_domain_CS"/>
</dbReference>
<dbReference type="GO" id="GO:0005829">
    <property type="term" value="C:cytosol"/>
    <property type="evidence" value="ECO:0007669"/>
    <property type="project" value="TreeGrafter"/>
</dbReference>
<evidence type="ECO:0000256" key="2">
    <source>
        <dbReference type="SAM" id="MobiDB-lite"/>
    </source>
</evidence>
<dbReference type="Gene3D" id="1.10.287.110">
    <property type="entry name" value="DnaJ domain"/>
    <property type="match status" value="1"/>
</dbReference>
<dbReference type="Gene3D" id="2.60.260.20">
    <property type="entry name" value="Urease metallochaperone UreE, N-terminal domain"/>
    <property type="match status" value="1"/>
</dbReference>
<dbReference type="Pfam" id="PF00226">
    <property type="entry name" value="DnaJ"/>
    <property type="match status" value="1"/>
</dbReference>
<dbReference type="SUPFAM" id="SSF46565">
    <property type="entry name" value="Chaperone J-domain"/>
    <property type="match status" value="1"/>
</dbReference>
<dbReference type="InterPro" id="IPR051339">
    <property type="entry name" value="DnaJ_subfamily_B"/>
</dbReference>
<keyword evidence="3" id="KW-0732">Signal</keyword>
<gene>
    <name evidence="5" type="ORF">AMSG_06635</name>
</gene>
<feature type="compositionally biased region" description="Gly residues" evidence="2">
    <location>
        <begin position="103"/>
        <end position="115"/>
    </location>
</feature>
<dbReference type="InterPro" id="IPR036869">
    <property type="entry name" value="J_dom_sf"/>
</dbReference>
<dbReference type="EMBL" id="GL349462">
    <property type="protein sequence ID" value="KNC50746.1"/>
    <property type="molecule type" value="Genomic_DNA"/>
</dbReference>
<evidence type="ECO:0000256" key="1">
    <source>
        <dbReference type="ARBA" id="ARBA00023186"/>
    </source>
</evidence>
<dbReference type="GO" id="GO:0006457">
    <property type="term" value="P:protein folding"/>
    <property type="evidence" value="ECO:0007669"/>
    <property type="project" value="InterPro"/>
</dbReference>
<dbReference type="InterPro" id="IPR002939">
    <property type="entry name" value="DnaJ_C"/>
</dbReference>
<dbReference type="InterPro" id="IPR008971">
    <property type="entry name" value="HSP40/DnaJ_pept-bd"/>
</dbReference>
<evidence type="ECO:0000256" key="3">
    <source>
        <dbReference type="SAM" id="SignalP"/>
    </source>
</evidence>
<dbReference type="FunFam" id="2.60.260.20:FF:000013">
    <property type="entry name" value="DnaJ subfamily B member 11"/>
    <property type="match status" value="1"/>
</dbReference>
<dbReference type="CDD" id="cd10747">
    <property type="entry name" value="DnaJ_C"/>
    <property type="match status" value="1"/>
</dbReference>
<evidence type="ECO:0000259" key="4">
    <source>
        <dbReference type="PROSITE" id="PS50076"/>
    </source>
</evidence>
<dbReference type="GeneID" id="25565748"/>
<dbReference type="eggNOG" id="KOG0714">
    <property type="taxonomic scope" value="Eukaryota"/>
</dbReference>
<dbReference type="PANTHER" id="PTHR24078:SF553">
    <property type="entry name" value="DNAJ HOMOLOG SUBFAMILY B MEMBER 5"/>
    <property type="match status" value="1"/>
</dbReference>
<dbReference type="STRING" id="461836.A0A0L0DF27"/>
<keyword evidence="6" id="KW-1185">Reference proteome</keyword>